<evidence type="ECO:0000256" key="2">
    <source>
        <dbReference type="ARBA" id="ARBA00022553"/>
    </source>
</evidence>
<keyword evidence="2 8" id="KW-0597">Phosphoprotein</keyword>
<evidence type="ECO:0000256" key="8">
    <source>
        <dbReference type="PROSITE-ProRule" id="PRU00169"/>
    </source>
</evidence>
<dbReference type="AlphaFoldDB" id="A0A6N2TJ85"/>
<dbReference type="InterPro" id="IPR011006">
    <property type="entry name" value="CheY-like_superfamily"/>
</dbReference>
<dbReference type="RefSeq" id="WP_022239380.1">
    <property type="nucleotide sequence ID" value="NZ_CACRSY010000010.1"/>
</dbReference>
<dbReference type="Gene3D" id="6.10.250.690">
    <property type="match status" value="1"/>
</dbReference>
<dbReference type="PROSITE" id="PS51755">
    <property type="entry name" value="OMPR_PHOB"/>
    <property type="match status" value="1"/>
</dbReference>
<evidence type="ECO:0000256" key="4">
    <source>
        <dbReference type="ARBA" id="ARBA00023015"/>
    </source>
</evidence>
<protein>
    <recommendedName>
        <fullName evidence="1">Stage 0 sporulation protein A homolog</fullName>
    </recommendedName>
</protein>
<gene>
    <name evidence="12" type="primary">regX3</name>
    <name evidence="12" type="ORF">BHLFYP23_02548</name>
</gene>
<proteinExistence type="predicted"/>
<evidence type="ECO:0000256" key="7">
    <source>
        <dbReference type="ARBA" id="ARBA00024867"/>
    </source>
</evidence>
<dbReference type="SMART" id="SM00862">
    <property type="entry name" value="Trans_reg_C"/>
    <property type="match status" value="1"/>
</dbReference>
<dbReference type="GO" id="GO:0032993">
    <property type="term" value="C:protein-DNA complex"/>
    <property type="evidence" value="ECO:0007669"/>
    <property type="project" value="TreeGrafter"/>
</dbReference>
<evidence type="ECO:0000256" key="6">
    <source>
        <dbReference type="ARBA" id="ARBA00023163"/>
    </source>
</evidence>
<evidence type="ECO:0000313" key="12">
    <source>
        <dbReference type="EMBL" id="VYT03596.1"/>
    </source>
</evidence>
<name>A0A6N2TJ85_BLAHA</name>
<dbReference type="InterPro" id="IPR001789">
    <property type="entry name" value="Sig_transdc_resp-reg_receiver"/>
</dbReference>
<feature type="modified residue" description="4-aspartylphosphate" evidence="8">
    <location>
        <position position="50"/>
    </location>
</feature>
<dbReference type="EMBL" id="CACRSY010000010">
    <property type="protein sequence ID" value="VYT03596.1"/>
    <property type="molecule type" value="Genomic_DNA"/>
</dbReference>
<dbReference type="SUPFAM" id="SSF52172">
    <property type="entry name" value="CheY-like"/>
    <property type="match status" value="1"/>
</dbReference>
<comment type="function">
    <text evidence="7">May play the central regulatory role in sporulation. It may be an element of the effector pathway responsible for the activation of sporulation genes in response to nutritional stress. Spo0A may act in concert with spo0H (a sigma factor) to control the expression of some genes that are critical to the sporulation process.</text>
</comment>
<dbReference type="SMART" id="SM00448">
    <property type="entry name" value="REC"/>
    <property type="match status" value="1"/>
</dbReference>
<dbReference type="GO" id="GO:0006355">
    <property type="term" value="P:regulation of DNA-templated transcription"/>
    <property type="evidence" value="ECO:0007669"/>
    <property type="project" value="InterPro"/>
</dbReference>
<dbReference type="Pfam" id="PF00072">
    <property type="entry name" value="Response_reg"/>
    <property type="match status" value="1"/>
</dbReference>
<dbReference type="InterPro" id="IPR016032">
    <property type="entry name" value="Sig_transdc_resp-reg_C-effctor"/>
</dbReference>
<dbReference type="InterPro" id="IPR001867">
    <property type="entry name" value="OmpR/PhoB-type_DNA-bd"/>
</dbReference>
<feature type="DNA-binding region" description="OmpR/PhoB-type" evidence="9">
    <location>
        <begin position="128"/>
        <end position="224"/>
    </location>
</feature>
<dbReference type="PANTHER" id="PTHR48111:SF1">
    <property type="entry name" value="TWO-COMPONENT RESPONSE REGULATOR ORR33"/>
    <property type="match status" value="1"/>
</dbReference>
<evidence type="ECO:0000259" key="11">
    <source>
        <dbReference type="PROSITE" id="PS51755"/>
    </source>
</evidence>
<feature type="domain" description="Response regulatory" evidence="10">
    <location>
        <begin position="1"/>
        <end position="117"/>
    </location>
</feature>
<keyword evidence="3" id="KW-0902">Two-component regulatory system</keyword>
<dbReference type="SUPFAM" id="SSF46894">
    <property type="entry name" value="C-terminal effector domain of the bipartite response regulators"/>
    <property type="match status" value="1"/>
</dbReference>
<organism evidence="12">
    <name type="scientific">Blautia hansenii</name>
    <name type="common">Ruminococcus hansenii</name>
    <dbReference type="NCBI Taxonomy" id="1322"/>
    <lineage>
        <taxon>Bacteria</taxon>
        <taxon>Bacillati</taxon>
        <taxon>Bacillota</taxon>
        <taxon>Clostridia</taxon>
        <taxon>Lachnospirales</taxon>
        <taxon>Lachnospiraceae</taxon>
        <taxon>Blautia</taxon>
    </lineage>
</organism>
<dbReference type="Pfam" id="PF00486">
    <property type="entry name" value="Trans_reg_C"/>
    <property type="match status" value="1"/>
</dbReference>
<dbReference type="CDD" id="cd00383">
    <property type="entry name" value="trans_reg_C"/>
    <property type="match status" value="1"/>
</dbReference>
<evidence type="ECO:0000256" key="9">
    <source>
        <dbReference type="PROSITE-ProRule" id="PRU01091"/>
    </source>
</evidence>
<dbReference type="Gene3D" id="1.10.10.10">
    <property type="entry name" value="Winged helix-like DNA-binding domain superfamily/Winged helix DNA-binding domain"/>
    <property type="match status" value="1"/>
</dbReference>
<keyword evidence="5 9" id="KW-0238">DNA-binding</keyword>
<accession>A0A6N2TJ85</accession>
<evidence type="ECO:0000259" key="10">
    <source>
        <dbReference type="PROSITE" id="PS50110"/>
    </source>
</evidence>
<dbReference type="FunFam" id="1.10.10.10:FF:000018">
    <property type="entry name" value="DNA-binding response regulator ResD"/>
    <property type="match status" value="1"/>
</dbReference>
<dbReference type="Gene3D" id="3.40.50.2300">
    <property type="match status" value="1"/>
</dbReference>
<keyword evidence="4" id="KW-0805">Transcription regulation</keyword>
<reference evidence="12" key="1">
    <citation type="submission" date="2019-11" db="EMBL/GenBank/DDBJ databases">
        <authorList>
            <person name="Feng L."/>
        </authorList>
    </citation>
    <scope>NUCLEOTIDE SEQUENCE</scope>
    <source>
        <strain evidence="12">BhanseniiLFYP23</strain>
    </source>
</reference>
<evidence type="ECO:0000256" key="3">
    <source>
        <dbReference type="ARBA" id="ARBA00023012"/>
    </source>
</evidence>
<dbReference type="GO" id="GO:0000156">
    <property type="term" value="F:phosphorelay response regulator activity"/>
    <property type="evidence" value="ECO:0007669"/>
    <property type="project" value="TreeGrafter"/>
</dbReference>
<feature type="domain" description="OmpR/PhoB-type" evidence="11">
    <location>
        <begin position="128"/>
        <end position="224"/>
    </location>
</feature>
<evidence type="ECO:0000256" key="1">
    <source>
        <dbReference type="ARBA" id="ARBA00018672"/>
    </source>
</evidence>
<evidence type="ECO:0000256" key="5">
    <source>
        <dbReference type="ARBA" id="ARBA00023125"/>
    </source>
</evidence>
<dbReference type="PROSITE" id="PS50110">
    <property type="entry name" value="RESPONSE_REGULATORY"/>
    <property type="match status" value="1"/>
</dbReference>
<keyword evidence="6" id="KW-0804">Transcription</keyword>
<sequence>MIYLVEDDESIRELLVYTLNGQGLVAEGFAYPSDFWHAMEKKIPDLVLLDIMLPEEDGLEILQKLRKKKETKNIPIAMLTAKGSEYDVVKGLDGGADDYIPKPFRMMELVSRVKALLRRGGQEQPQDDEEYVLGELYVSKKRHLVKVKGEEVTLTMKEFELLLLFLSNTGIVFSRAQLLDKIWGYQFDGESRTVDVHIRTLRQKLKEAGRYIETVRGIGYKVGGEE</sequence>
<dbReference type="GO" id="GO:0005829">
    <property type="term" value="C:cytosol"/>
    <property type="evidence" value="ECO:0007669"/>
    <property type="project" value="TreeGrafter"/>
</dbReference>
<dbReference type="PANTHER" id="PTHR48111">
    <property type="entry name" value="REGULATOR OF RPOS"/>
    <property type="match status" value="1"/>
</dbReference>
<dbReference type="GO" id="GO:0000976">
    <property type="term" value="F:transcription cis-regulatory region binding"/>
    <property type="evidence" value="ECO:0007669"/>
    <property type="project" value="TreeGrafter"/>
</dbReference>
<dbReference type="InterPro" id="IPR036388">
    <property type="entry name" value="WH-like_DNA-bd_sf"/>
</dbReference>
<dbReference type="InterPro" id="IPR039420">
    <property type="entry name" value="WalR-like"/>
</dbReference>